<dbReference type="EMBL" id="CP016027">
    <property type="protein sequence ID" value="ANJ67147.1"/>
    <property type="molecule type" value="Genomic_DNA"/>
</dbReference>
<accession>A0A191ZH17</accession>
<dbReference type="Pfam" id="PF14255">
    <property type="entry name" value="Zn_ribbon_21"/>
    <property type="match status" value="1"/>
</dbReference>
<organism evidence="1 2">
    <name type="scientific">Halothiobacillus diazotrophicus</name>
    <dbReference type="NCBI Taxonomy" id="1860122"/>
    <lineage>
        <taxon>Bacteria</taxon>
        <taxon>Pseudomonadati</taxon>
        <taxon>Pseudomonadota</taxon>
        <taxon>Gammaproteobacteria</taxon>
        <taxon>Chromatiales</taxon>
        <taxon>Halothiobacillaceae</taxon>
        <taxon>Halothiobacillus</taxon>
    </lineage>
</organism>
<evidence type="ECO:0008006" key="3">
    <source>
        <dbReference type="Google" id="ProtNLM"/>
    </source>
</evidence>
<keyword evidence="2" id="KW-1185">Reference proteome</keyword>
<dbReference type="AlphaFoldDB" id="A0A191ZH17"/>
<evidence type="ECO:0000313" key="1">
    <source>
        <dbReference type="EMBL" id="ANJ67147.1"/>
    </source>
</evidence>
<dbReference type="KEGG" id="haz:A9404_06890"/>
<evidence type="ECO:0000313" key="2">
    <source>
        <dbReference type="Proteomes" id="UP000078596"/>
    </source>
</evidence>
<dbReference type="RefSeq" id="WP_066099526.1">
    <property type="nucleotide sequence ID" value="NZ_CP016027.1"/>
</dbReference>
<dbReference type="STRING" id="1860122.A9404_06890"/>
<gene>
    <name evidence="1" type="ORF">A9404_06890</name>
</gene>
<dbReference type="OrthoDB" id="9814566at2"/>
<protein>
    <recommendedName>
        <fullName evidence="3">CPXCG motif-containing cysteine-rich protein</fullName>
    </recommendedName>
</protein>
<reference evidence="1 2" key="1">
    <citation type="submission" date="2016-06" db="EMBL/GenBank/DDBJ databases">
        <title>Insight into the functional genes involving in sulfur oxidation in Pearl River water.</title>
        <authorList>
            <person name="Luo J."/>
            <person name="Tan X."/>
            <person name="Lin W."/>
        </authorList>
    </citation>
    <scope>NUCLEOTIDE SEQUENCE [LARGE SCALE GENOMIC DNA]</scope>
    <source>
        <strain evidence="1 2">LS2</strain>
    </source>
</reference>
<name>A0A191ZH17_9GAMM</name>
<dbReference type="Proteomes" id="UP000078596">
    <property type="component" value="Chromosome"/>
</dbReference>
<proteinExistence type="predicted"/>
<dbReference type="InterPro" id="IPR025990">
    <property type="entry name" value="zinc_ribbon_bacterial"/>
</dbReference>
<sequence length="62" mass="7164">MDLQPEIHVQCPYCWETIPLYLDASAGTQEYTEDCSVCCRPIIVHVSFLFDEPAVWVEPEMD</sequence>